<evidence type="ECO:0000256" key="3">
    <source>
        <dbReference type="ARBA" id="ARBA00022840"/>
    </source>
</evidence>
<dbReference type="SUPFAM" id="SSF52540">
    <property type="entry name" value="P-loop containing nucleoside triphosphate hydrolases"/>
    <property type="match status" value="1"/>
</dbReference>
<keyword evidence="1" id="KW-0813">Transport</keyword>
<evidence type="ECO:0000259" key="4">
    <source>
        <dbReference type="PROSITE" id="PS50893"/>
    </source>
</evidence>
<dbReference type="GO" id="GO:0016887">
    <property type="term" value="F:ATP hydrolysis activity"/>
    <property type="evidence" value="ECO:0007669"/>
    <property type="project" value="InterPro"/>
</dbReference>
<evidence type="ECO:0000256" key="1">
    <source>
        <dbReference type="ARBA" id="ARBA00022448"/>
    </source>
</evidence>
<dbReference type="Pfam" id="PF00005">
    <property type="entry name" value="ABC_tran"/>
    <property type="match status" value="1"/>
</dbReference>
<dbReference type="PANTHER" id="PTHR42939:SF1">
    <property type="entry name" value="ABC TRANSPORTER ATP-BINDING PROTEIN ALBC-RELATED"/>
    <property type="match status" value="1"/>
</dbReference>
<reference evidence="5 6" key="1">
    <citation type="submission" date="2016-01" db="EMBL/GenBank/DDBJ databases">
        <title>Genome Sequences of Twelve Sporeforming Bacillus Species Isolated from Foods.</title>
        <authorList>
            <person name="Berendsen E.M."/>
            <person name="Wells-Bennik M.H."/>
            <person name="Krawcyk A.O."/>
            <person name="De Jong A."/>
            <person name="Holsappel S."/>
            <person name="Eijlander R.T."/>
            <person name="Kuipers O.P."/>
        </authorList>
    </citation>
    <scope>NUCLEOTIDE SEQUENCE [LARGE SCALE GENOMIC DNA]</scope>
    <source>
        <strain evidence="5 6">B4102</strain>
    </source>
</reference>
<dbReference type="RefSeq" id="WP_028274736.1">
    <property type="nucleotide sequence ID" value="NZ_JALKTV010000001.1"/>
</dbReference>
<organism evidence="5 6">
    <name type="scientific">Heyndrickxia sporothermodurans</name>
    <dbReference type="NCBI Taxonomy" id="46224"/>
    <lineage>
        <taxon>Bacteria</taxon>
        <taxon>Bacillati</taxon>
        <taxon>Bacillota</taxon>
        <taxon>Bacilli</taxon>
        <taxon>Bacillales</taxon>
        <taxon>Bacillaceae</taxon>
        <taxon>Heyndrickxia</taxon>
    </lineage>
</organism>
<dbReference type="OrthoDB" id="9804819at2"/>
<accession>A0A150LBA1</accession>
<dbReference type="Gene3D" id="3.40.50.300">
    <property type="entry name" value="P-loop containing nucleotide triphosphate hydrolases"/>
    <property type="match status" value="1"/>
</dbReference>
<dbReference type="SMART" id="SM00382">
    <property type="entry name" value="AAA"/>
    <property type="match status" value="1"/>
</dbReference>
<keyword evidence="2" id="KW-0547">Nucleotide-binding</keyword>
<sequence>MKDELLSIKDLGVWYETGKPIIRNLDLTIYRNQVVGLIGRNGAGKTTLIKMIASILGTYHLESFLWFREKSDVQSNNFKLNRSIIFDEDHSFEYFTFREYLEYVFDSYQKAVPDITELVRGFGFTNHQDTLIKDLSTGNRKKAFLITGFALRLPLLILDEPVNGLDFDSTEFLYQLIKNYKEYGSVLFSSHVMESITMTANQVLILENGKISQTFEGADVDGDLIRKALQNHENY</sequence>
<comment type="caution">
    <text evidence="5">The sequence shown here is derived from an EMBL/GenBank/DDBJ whole genome shotgun (WGS) entry which is preliminary data.</text>
</comment>
<dbReference type="AlphaFoldDB" id="A0A150LBA1"/>
<name>A0A150LBA1_9BACI</name>
<dbReference type="STRING" id="46224.B4102_2464"/>
<dbReference type="PROSITE" id="PS50893">
    <property type="entry name" value="ABC_TRANSPORTER_2"/>
    <property type="match status" value="1"/>
</dbReference>
<dbReference type="InterPro" id="IPR027417">
    <property type="entry name" value="P-loop_NTPase"/>
</dbReference>
<protein>
    <recommendedName>
        <fullName evidence="4">ABC transporter domain-containing protein</fullName>
    </recommendedName>
</protein>
<feature type="domain" description="ABC transporter" evidence="4">
    <location>
        <begin position="6"/>
        <end position="233"/>
    </location>
</feature>
<evidence type="ECO:0000313" key="5">
    <source>
        <dbReference type="EMBL" id="KYD09631.1"/>
    </source>
</evidence>
<keyword evidence="3" id="KW-0067">ATP-binding</keyword>
<dbReference type="PATRIC" id="fig|46224.3.peg.1572"/>
<gene>
    <name evidence="5" type="ORF">B4102_2464</name>
</gene>
<dbReference type="Proteomes" id="UP000075666">
    <property type="component" value="Unassembled WGS sequence"/>
</dbReference>
<dbReference type="InterPro" id="IPR003439">
    <property type="entry name" value="ABC_transporter-like_ATP-bd"/>
</dbReference>
<proteinExistence type="predicted"/>
<evidence type="ECO:0000256" key="2">
    <source>
        <dbReference type="ARBA" id="ARBA00022741"/>
    </source>
</evidence>
<keyword evidence="6" id="KW-1185">Reference proteome</keyword>
<dbReference type="InterPro" id="IPR051782">
    <property type="entry name" value="ABC_Transporter_VariousFunc"/>
</dbReference>
<dbReference type="GO" id="GO:0005524">
    <property type="term" value="F:ATP binding"/>
    <property type="evidence" value="ECO:0007669"/>
    <property type="project" value="UniProtKB-KW"/>
</dbReference>
<dbReference type="InterPro" id="IPR003593">
    <property type="entry name" value="AAA+_ATPase"/>
</dbReference>
<evidence type="ECO:0000313" key="6">
    <source>
        <dbReference type="Proteomes" id="UP000075666"/>
    </source>
</evidence>
<dbReference type="EMBL" id="LQYN01000023">
    <property type="protein sequence ID" value="KYD09631.1"/>
    <property type="molecule type" value="Genomic_DNA"/>
</dbReference>
<dbReference type="PANTHER" id="PTHR42939">
    <property type="entry name" value="ABC TRANSPORTER ATP-BINDING PROTEIN ALBC-RELATED"/>
    <property type="match status" value="1"/>
</dbReference>